<keyword evidence="1" id="KW-0732">Signal</keyword>
<dbReference type="Proteomes" id="UP000187735">
    <property type="component" value="Chromosome"/>
</dbReference>
<keyword evidence="4" id="KW-1185">Reference proteome</keyword>
<dbReference type="RefSeq" id="WP_083731690.1">
    <property type="nucleotide sequence ID" value="NZ_CP017641.1"/>
</dbReference>
<sequence length="240" mass="24817" precursor="true">MICLSSRAAFRRSCCLVAVVVSSIFYSSADGGIVATISTTPLANNSPNQKLSLFLHSDSGVLNDVESFSVYAEIGNGLATQTGVPIFQSYTWDAAITAQMGLAIPSGFTPEVANNFRATPGLTDFESPPLGDISDNSVTIGTTPTLVGEFDIDTSVFGGIFDQSFSFFIGNAPGGGGAVSELNSLSEGTLPFSFTGTFDVGNPVPVGVPEPSTFALLGLGGLGLVIRQRRRKSAIAVQAS</sequence>
<feature type="domain" description="Ice-binding protein C-terminal" evidence="2">
    <location>
        <begin position="208"/>
        <end position="230"/>
    </location>
</feature>
<dbReference type="InterPro" id="IPR013424">
    <property type="entry name" value="Ice-binding_C"/>
</dbReference>
<gene>
    <name evidence="3" type="ORF">Fuma_00012</name>
</gene>
<accession>A0A1P8W8Q5</accession>
<organism evidence="3 4">
    <name type="scientific">Fuerstiella marisgermanici</name>
    <dbReference type="NCBI Taxonomy" id="1891926"/>
    <lineage>
        <taxon>Bacteria</taxon>
        <taxon>Pseudomonadati</taxon>
        <taxon>Planctomycetota</taxon>
        <taxon>Planctomycetia</taxon>
        <taxon>Planctomycetales</taxon>
        <taxon>Planctomycetaceae</taxon>
        <taxon>Fuerstiella</taxon>
    </lineage>
</organism>
<dbReference type="NCBIfam" id="TIGR02595">
    <property type="entry name" value="PEP_CTERM"/>
    <property type="match status" value="1"/>
</dbReference>
<dbReference type="AlphaFoldDB" id="A0A1P8W8Q5"/>
<protein>
    <submittedName>
        <fullName evidence="3">PEP-CTERM protein sorting domain protein</fullName>
    </submittedName>
</protein>
<feature type="chain" id="PRO_5013201906" evidence="1">
    <location>
        <begin position="30"/>
        <end position="240"/>
    </location>
</feature>
<dbReference type="KEGG" id="fmr:Fuma_00012"/>
<dbReference type="EMBL" id="CP017641">
    <property type="protein sequence ID" value="APZ90439.1"/>
    <property type="molecule type" value="Genomic_DNA"/>
</dbReference>
<reference evidence="3 4" key="1">
    <citation type="journal article" date="2016" name="Front. Microbiol.">
        <title>Fuerstia marisgermanicae gen. nov., sp. nov., an Unusual Member of the Phylum Planctomycetes from the German Wadden Sea.</title>
        <authorList>
            <person name="Kohn T."/>
            <person name="Heuer A."/>
            <person name="Jogler M."/>
            <person name="Vollmers J."/>
            <person name="Boedeker C."/>
            <person name="Bunk B."/>
            <person name="Rast P."/>
            <person name="Borchert D."/>
            <person name="Glockner I."/>
            <person name="Freese H.M."/>
            <person name="Klenk H.P."/>
            <person name="Overmann J."/>
            <person name="Kaster A.K."/>
            <person name="Rohde M."/>
            <person name="Wiegand S."/>
            <person name="Jogler C."/>
        </authorList>
    </citation>
    <scope>NUCLEOTIDE SEQUENCE [LARGE SCALE GENOMIC DNA]</scope>
    <source>
        <strain evidence="3 4">NH11</strain>
    </source>
</reference>
<feature type="signal peptide" evidence="1">
    <location>
        <begin position="1"/>
        <end position="29"/>
    </location>
</feature>
<evidence type="ECO:0000313" key="4">
    <source>
        <dbReference type="Proteomes" id="UP000187735"/>
    </source>
</evidence>
<evidence type="ECO:0000259" key="2">
    <source>
        <dbReference type="Pfam" id="PF07589"/>
    </source>
</evidence>
<proteinExistence type="predicted"/>
<name>A0A1P8W8Q5_9PLAN</name>
<evidence type="ECO:0000256" key="1">
    <source>
        <dbReference type="SAM" id="SignalP"/>
    </source>
</evidence>
<dbReference type="Pfam" id="PF07589">
    <property type="entry name" value="PEP-CTERM"/>
    <property type="match status" value="1"/>
</dbReference>
<evidence type="ECO:0000313" key="3">
    <source>
        <dbReference type="EMBL" id="APZ90439.1"/>
    </source>
</evidence>